<feature type="signal peptide" evidence="1">
    <location>
        <begin position="1"/>
        <end position="18"/>
    </location>
</feature>
<dbReference type="SUPFAM" id="SSF49464">
    <property type="entry name" value="Carboxypeptidase regulatory domain-like"/>
    <property type="match status" value="1"/>
</dbReference>
<evidence type="ECO:0000313" key="3">
    <source>
        <dbReference type="Proteomes" id="UP001597032"/>
    </source>
</evidence>
<accession>A0ABW2Z7K0</accession>
<reference evidence="3" key="1">
    <citation type="journal article" date="2019" name="Int. J. Syst. Evol. Microbiol.">
        <title>The Global Catalogue of Microorganisms (GCM) 10K type strain sequencing project: providing services to taxonomists for standard genome sequencing and annotation.</title>
        <authorList>
            <consortium name="The Broad Institute Genomics Platform"/>
            <consortium name="The Broad Institute Genome Sequencing Center for Infectious Disease"/>
            <person name="Wu L."/>
            <person name="Ma J."/>
        </authorList>
    </citation>
    <scope>NUCLEOTIDE SEQUENCE [LARGE SCALE GENOMIC DNA]</scope>
    <source>
        <strain evidence="3">CCUG 60022</strain>
    </source>
</reference>
<dbReference type="InterPro" id="IPR008969">
    <property type="entry name" value="CarboxyPept-like_regulatory"/>
</dbReference>
<dbReference type="EMBL" id="JBHTIC010000008">
    <property type="protein sequence ID" value="MFD0762279.1"/>
    <property type="molecule type" value="Genomic_DNA"/>
</dbReference>
<comment type="caution">
    <text evidence="2">The sequence shown here is derived from an EMBL/GenBank/DDBJ whole genome shotgun (WGS) entry which is preliminary data.</text>
</comment>
<protein>
    <submittedName>
        <fullName evidence="2">Carboxypeptidase-like regulatory domain-containing protein</fullName>
    </submittedName>
</protein>
<keyword evidence="1" id="KW-0732">Signal</keyword>
<keyword evidence="3" id="KW-1185">Reference proteome</keyword>
<evidence type="ECO:0000313" key="2">
    <source>
        <dbReference type="EMBL" id="MFD0762279.1"/>
    </source>
</evidence>
<dbReference type="Pfam" id="PF13715">
    <property type="entry name" value="CarbopepD_reg_2"/>
    <property type="match status" value="1"/>
</dbReference>
<proteinExistence type="predicted"/>
<feature type="chain" id="PRO_5046911818" evidence="1">
    <location>
        <begin position="19"/>
        <end position="193"/>
    </location>
</feature>
<dbReference type="Proteomes" id="UP001597032">
    <property type="component" value="Unassembled WGS sequence"/>
</dbReference>
<sequence length="193" mass="22578">MKKVLIILFILFSTNSFSQKWSLNKVDKNKEFGYEYLFSFQNENDKNEFIKTKNDNNKKSQIIGKILDKSNNPISGVVNISSKTIKFSKDIQTNFNGEFSADLDPGEYKLEINYIGFDKFVTEFSINEKNTIEFKIKLGLSSELRIYEINSKNELSDKEINQIIKCVEKNKELRNFSTEKCSDKLRYKVMIQI</sequence>
<organism evidence="2 3">
    <name type="scientific">Lutibacter aestuarii</name>
    <dbReference type="NCBI Taxonomy" id="861111"/>
    <lineage>
        <taxon>Bacteria</taxon>
        <taxon>Pseudomonadati</taxon>
        <taxon>Bacteroidota</taxon>
        <taxon>Flavobacteriia</taxon>
        <taxon>Flavobacteriales</taxon>
        <taxon>Flavobacteriaceae</taxon>
        <taxon>Lutibacter</taxon>
    </lineage>
</organism>
<gene>
    <name evidence="2" type="ORF">ACFQZW_09315</name>
</gene>
<dbReference type="RefSeq" id="WP_386782581.1">
    <property type="nucleotide sequence ID" value="NZ_JBHTIC010000008.1"/>
</dbReference>
<dbReference type="Gene3D" id="2.60.40.1120">
    <property type="entry name" value="Carboxypeptidase-like, regulatory domain"/>
    <property type="match status" value="1"/>
</dbReference>
<name>A0ABW2Z7K0_9FLAO</name>
<evidence type="ECO:0000256" key="1">
    <source>
        <dbReference type="SAM" id="SignalP"/>
    </source>
</evidence>